<dbReference type="SUPFAM" id="SSF51735">
    <property type="entry name" value="NAD(P)-binding Rossmann-fold domains"/>
    <property type="match status" value="1"/>
</dbReference>
<dbReference type="Gene3D" id="3.40.50.720">
    <property type="entry name" value="NAD(P)-binding Rossmann-like Domain"/>
    <property type="match status" value="1"/>
</dbReference>
<evidence type="ECO:0000313" key="3">
    <source>
        <dbReference type="EMBL" id="KAJ8059522.1"/>
    </source>
</evidence>
<dbReference type="EMBL" id="JAPEIS010000014">
    <property type="protein sequence ID" value="KAJ8059522.1"/>
    <property type="molecule type" value="Genomic_DNA"/>
</dbReference>
<dbReference type="PANTHER" id="PTHR43669:SF11">
    <property type="entry name" value="SHORT-CHAIN DEHYDROGENASE_OXIDOREDUCTASE"/>
    <property type="match status" value="1"/>
</dbReference>
<accession>A0A9X0DFB1</accession>
<sequence>MCILLKHFSHIYKKRAKGGEDAGLILTTSGLALVPILRCGNYCASKAAMHQLILVMREQLRDLSENDNATEEEKVSGKSNKTKGVKVIEIYPPPVQTELHDENHQPDIKNGRNIGMPLDEFTEEAWKGLERGDEDIPVGTTLKGFGYEVVEMGRKKLFGEMMEKMKG</sequence>
<name>A0A9X0DFB1_9HELO</name>
<comment type="similarity">
    <text evidence="1">Belongs to the short-chain dehydrogenases/reductases (SDR) family.</text>
</comment>
<dbReference type="InterPro" id="IPR036291">
    <property type="entry name" value="NAD(P)-bd_dom_sf"/>
</dbReference>
<organism evidence="3 4">
    <name type="scientific">Sclerotinia nivalis</name>
    <dbReference type="NCBI Taxonomy" id="352851"/>
    <lineage>
        <taxon>Eukaryota</taxon>
        <taxon>Fungi</taxon>
        <taxon>Dikarya</taxon>
        <taxon>Ascomycota</taxon>
        <taxon>Pezizomycotina</taxon>
        <taxon>Leotiomycetes</taxon>
        <taxon>Helotiales</taxon>
        <taxon>Sclerotiniaceae</taxon>
        <taxon>Sclerotinia</taxon>
    </lineage>
</organism>
<protein>
    <submittedName>
        <fullName evidence="3">Uncharacterized protein</fullName>
    </submittedName>
</protein>
<keyword evidence="4" id="KW-1185">Reference proteome</keyword>
<evidence type="ECO:0000313" key="4">
    <source>
        <dbReference type="Proteomes" id="UP001152300"/>
    </source>
</evidence>
<dbReference type="PROSITE" id="PS00061">
    <property type="entry name" value="ADH_SHORT"/>
    <property type="match status" value="1"/>
</dbReference>
<keyword evidence="2" id="KW-0560">Oxidoreductase</keyword>
<evidence type="ECO:0000256" key="1">
    <source>
        <dbReference type="ARBA" id="ARBA00006484"/>
    </source>
</evidence>
<dbReference type="PANTHER" id="PTHR43669">
    <property type="entry name" value="5-KETO-D-GLUCONATE 5-REDUCTASE"/>
    <property type="match status" value="1"/>
</dbReference>
<dbReference type="Proteomes" id="UP001152300">
    <property type="component" value="Unassembled WGS sequence"/>
</dbReference>
<reference evidence="3" key="1">
    <citation type="submission" date="2022-11" db="EMBL/GenBank/DDBJ databases">
        <title>Genome Resource of Sclerotinia nivalis Strain SnTB1, a Plant Pathogen Isolated from American Ginseng.</title>
        <authorList>
            <person name="Fan S."/>
        </authorList>
    </citation>
    <scope>NUCLEOTIDE SEQUENCE</scope>
    <source>
        <strain evidence="3">SnTB1</strain>
    </source>
</reference>
<dbReference type="AlphaFoldDB" id="A0A9X0DFB1"/>
<dbReference type="InterPro" id="IPR020904">
    <property type="entry name" value="Sc_DH/Rdtase_CS"/>
</dbReference>
<comment type="caution">
    <text evidence="3">The sequence shown here is derived from an EMBL/GenBank/DDBJ whole genome shotgun (WGS) entry which is preliminary data.</text>
</comment>
<gene>
    <name evidence="3" type="ORF">OCU04_011180</name>
</gene>
<proteinExistence type="inferred from homology"/>
<dbReference type="OrthoDB" id="37659at2759"/>
<dbReference type="GO" id="GO:0016491">
    <property type="term" value="F:oxidoreductase activity"/>
    <property type="evidence" value="ECO:0007669"/>
    <property type="project" value="UniProtKB-KW"/>
</dbReference>
<evidence type="ECO:0000256" key="2">
    <source>
        <dbReference type="ARBA" id="ARBA00023002"/>
    </source>
</evidence>